<sequence>MELSSAAGASTRFLGLTQRDADGAIQRTGWFRVENGSSGECLIPLITYVVQNMPVMTMPTHPESETMEKRQKMMVLRTIKEDKNSEKAFKIYERYQYAKSAEVQKL</sequence>
<dbReference type="AlphaFoldDB" id="A0A3M0JF72"/>
<reference evidence="1 2" key="1">
    <citation type="submission" date="2018-07" db="EMBL/GenBank/DDBJ databases">
        <title>A high quality draft genome assembly of the barn swallow (H. rustica rustica).</title>
        <authorList>
            <person name="Formenti G."/>
            <person name="Chiara M."/>
            <person name="Poveda L."/>
            <person name="Francoijs K.-J."/>
            <person name="Bonisoli-Alquati A."/>
            <person name="Canova L."/>
            <person name="Gianfranceschi L."/>
            <person name="Horner D.S."/>
            <person name="Saino N."/>
        </authorList>
    </citation>
    <scope>NUCLEOTIDE SEQUENCE [LARGE SCALE GENOMIC DNA]</scope>
    <source>
        <strain evidence="1">Chelidonia</strain>
        <tissue evidence="1">Blood</tissue>
    </source>
</reference>
<proteinExistence type="predicted"/>
<dbReference type="EMBL" id="QRBI01000148">
    <property type="protein sequence ID" value="RMB99665.1"/>
    <property type="molecule type" value="Genomic_DNA"/>
</dbReference>
<accession>A0A3M0JF72</accession>
<keyword evidence="2" id="KW-1185">Reference proteome</keyword>
<comment type="caution">
    <text evidence="1">The sequence shown here is derived from an EMBL/GenBank/DDBJ whole genome shotgun (WGS) entry which is preliminary data.</text>
</comment>
<organism evidence="1 2">
    <name type="scientific">Hirundo rustica rustica</name>
    <dbReference type="NCBI Taxonomy" id="333673"/>
    <lineage>
        <taxon>Eukaryota</taxon>
        <taxon>Metazoa</taxon>
        <taxon>Chordata</taxon>
        <taxon>Craniata</taxon>
        <taxon>Vertebrata</taxon>
        <taxon>Euteleostomi</taxon>
        <taxon>Archelosauria</taxon>
        <taxon>Archosauria</taxon>
        <taxon>Dinosauria</taxon>
        <taxon>Saurischia</taxon>
        <taxon>Theropoda</taxon>
        <taxon>Coelurosauria</taxon>
        <taxon>Aves</taxon>
        <taxon>Neognathae</taxon>
        <taxon>Neoaves</taxon>
        <taxon>Telluraves</taxon>
        <taxon>Australaves</taxon>
        <taxon>Passeriformes</taxon>
        <taxon>Sylvioidea</taxon>
        <taxon>Hirundinidae</taxon>
        <taxon>Hirundo</taxon>
    </lineage>
</organism>
<evidence type="ECO:0000313" key="2">
    <source>
        <dbReference type="Proteomes" id="UP000269221"/>
    </source>
</evidence>
<protein>
    <submittedName>
        <fullName evidence="1">Uncharacterized protein</fullName>
    </submittedName>
</protein>
<dbReference type="Proteomes" id="UP000269221">
    <property type="component" value="Unassembled WGS sequence"/>
</dbReference>
<gene>
    <name evidence="1" type="ORF">DUI87_23919</name>
</gene>
<evidence type="ECO:0000313" key="1">
    <source>
        <dbReference type="EMBL" id="RMB99665.1"/>
    </source>
</evidence>
<name>A0A3M0JF72_HIRRU</name>